<dbReference type="Pfam" id="PF12969">
    <property type="entry name" value="DUF3857"/>
    <property type="match status" value="1"/>
</dbReference>
<feature type="chain" id="PRO_5005875275" evidence="1">
    <location>
        <begin position="24"/>
        <end position="636"/>
    </location>
</feature>
<gene>
    <name evidence="4" type="ORF">WG78_10265</name>
</gene>
<evidence type="ECO:0000313" key="4">
    <source>
        <dbReference type="EMBL" id="KPC52866.1"/>
    </source>
</evidence>
<dbReference type="Pfam" id="PF01841">
    <property type="entry name" value="Transglut_core"/>
    <property type="match status" value="1"/>
</dbReference>
<evidence type="ECO:0000259" key="2">
    <source>
        <dbReference type="Pfam" id="PF01841"/>
    </source>
</evidence>
<feature type="domain" description="Transglutaminase-like" evidence="2">
    <location>
        <begin position="254"/>
        <end position="333"/>
    </location>
</feature>
<dbReference type="InterPro" id="IPR024618">
    <property type="entry name" value="DUF3857"/>
</dbReference>
<reference evidence="4 5" key="1">
    <citation type="submission" date="2015-07" db="EMBL/GenBank/DDBJ databases">
        <title>Draft genome sequence of the Amantichitinum ursilacus IGB-41, a new chitin-degrading bacterium.</title>
        <authorList>
            <person name="Kirstahler P."/>
            <person name="Guenther M."/>
            <person name="Grumaz C."/>
            <person name="Rupp S."/>
            <person name="Zibek S."/>
            <person name="Sohn K."/>
        </authorList>
    </citation>
    <scope>NUCLEOTIDE SEQUENCE [LARGE SCALE GENOMIC DNA]</scope>
    <source>
        <strain evidence="4 5">IGB-41</strain>
    </source>
</reference>
<dbReference type="Proteomes" id="UP000037939">
    <property type="component" value="Unassembled WGS sequence"/>
</dbReference>
<accession>A0A0N1JSN6</accession>
<keyword evidence="5" id="KW-1185">Reference proteome</keyword>
<dbReference type="PATRIC" id="fig|857265.3.peg.2108"/>
<dbReference type="SUPFAM" id="SSF54001">
    <property type="entry name" value="Cysteine proteinases"/>
    <property type="match status" value="1"/>
</dbReference>
<dbReference type="AlphaFoldDB" id="A0A0N1JSN6"/>
<protein>
    <submittedName>
        <fullName evidence="4">Transglutaminase-like superfamily protein</fullName>
    </submittedName>
</protein>
<dbReference type="EMBL" id="LAQT01000008">
    <property type="protein sequence ID" value="KPC52866.1"/>
    <property type="molecule type" value="Genomic_DNA"/>
</dbReference>
<dbReference type="InterPro" id="IPR002931">
    <property type="entry name" value="Transglutaminase-like"/>
</dbReference>
<keyword evidence="1" id="KW-0732">Signal</keyword>
<dbReference type="InterPro" id="IPR038765">
    <property type="entry name" value="Papain-like_cys_pep_sf"/>
</dbReference>
<dbReference type="Gene3D" id="2.60.120.1130">
    <property type="match status" value="1"/>
</dbReference>
<dbReference type="STRING" id="857265.WG78_10265"/>
<dbReference type="OrthoDB" id="8595007at2"/>
<evidence type="ECO:0000313" key="5">
    <source>
        <dbReference type="Proteomes" id="UP000037939"/>
    </source>
</evidence>
<evidence type="ECO:0000259" key="3">
    <source>
        <dbReference type="Pfam" id="PF12969"/>
    </source>
</evidence>
<sequence>MNKSAFRVATLALLSALSGHSFAEGQGHVRVVWEKHDVVINADHTYTDTVDLKFQAVDQGGASSLGQQYLSYQRGRQALDILAAETVHADGSVVAVPEQGFKTQDGMLGGVSMPENQLIQITFPRVSPGDAVHYRYRFTRKETDLPNGMSMQLGFDDAVVHDNVSVRIDYPAELALQTDVVAMQPHQESAEPGRKRISFSYANKTTVTREGGETDGWQQTPHVYLTTFADWKAVADAYQSRANEKAAVTPEVQKLADDITSGVTGQRQQASALYDWVRRNIRYIAVYVGAGGMVPHDTATILANHYGDCKDHATLLEALLRAKGIESSQVLITADTRTYKLPSVPVAGWFNHDINYVPSLGLFLDSTADLAPFGVLPETDLSKPVLITRDFNGVRNTPVGSPLRDRVVRRTTIKIAPDGSATRATDIIGFGIAGMTNRQFLDSIGGDKLHEWASRNLAESGMEGDANLELLPQTHADESGYRLTQHIANYVDQPEAGTLGFVSAREGPISLGNILTRFQLPQRTRNFACSGFGVDDEVQIELPNTMHVVYLPRDVEIQRDAVSMSARYSQTGNTVKLVRHFALDTPGASCSPAEFAALKPVMKDVERATHGRLVYVSGDAAAAEAMRSGKSAVASR</sequence>
<feature type="signal peptide" evidence="1">
    <location>
        <begin position="1"/>
        <end position="23"/>
    </location>
</feature>
<name>A0A0N1JSN6_9NEIS</name>
<feature type="domain" description="DUF3857" evidence="3">
    <location>
        <begin position="42"/>
        <end position="203"/>
    </location>
</feature>
<evidence type="ECO:0000256" key="1">
    <source>
        <dbReference type="SAM" id="SignalP"/>
    </source>
</evidence>
<proteinExistence type="predicted"/>
<organism evidence="4 5">
    <name type="scientific">Amantichitinum ursilacus</name>
    <dbReference type="NCBI Taxonomy" id="857265"/>
    <lineage>
        <taxon>Bacteria</taxon>
        <taxon>Pseudomonadati</taxon>
        <taxon>Pseudomonadota</taxon>
        <taxon>Betaproteobacteria</taxon>
        <taxon>Neisseriales</taxon>
        <taxon>Chitinibacteraceae</taxon>
        <taxon>Amantichitinum</taxon>
    </lineage>
</organism>
<dbReference type="Gene3D" id="2.60.40.3140">
    <property type="match status" value="1"/>
</dbReference>
<dbReference type="Gene3D" id="3.10.620.30">
    <property type="match status" value="1"/>
</dbReference>
<comment type="caution">
    <text evidence="4">The sequence shown here is derived from an EMBL/GenBank/DDBJ whole genome shotgun (WGS) entry which is preliminary data.</text>
</comment>
<dbReference type="RefSeq" id="WP_053937712.1">
    <property type="nucleotide sequence ID" value="NZ_LAQT01000008.1"/>
</dbReference>